<proteinExistence type="predicted"/>
<name>A0A9W6GBE7_9ACTN</name>
<keyword evidence="2" id="KW-1185">Reference proteome</keyword>
<comment type="caution">
    <text evidence="1">The sequence shown here is derived from an EMBL/GenBank/DDBJ whole genome shotgun (WGS) entry which is preliminary data.</text>
</comment>
<dbReference type="EMBL" id="BSDT01000001">
    <property type="protein sequence ID" value="GLI43698.1"/>
    <property type="molecule type" value="Genomic_DNA"/>
</dbReference>
<dbReference type="RefSeq" id="WP_270116765.1">
    <property type="nucleotide sequence ID" value="NZ_BAAAOL010000017.1"/>
</dbReference>
<gene>
    <name evidence="1" type="ORF">GALLR39Z86_35480</name>
</gene>
<protein>
    <submittedName>
        <fullName evidence="1">Uncharacterized protein</fullName>
    </submittedName>
</protein>
<sequence length="102" mass="10978">MSHVPGQVYRRMDRPDALVVVLSSEQSNHRTGWVTVCMYSLTGLVGNLADASQFHSLAPAPGYVTWTIHQSVPAAELVAPVGDVETAAIAAARFAMEARFSH</sequence>
<organism evidence="1 2">
    <name type="scientific">Glycomyces algeriensis</name>
    <dbReference type="NCBI Taxonomy" id="256037"/>
    <lineage>
        <taxon>Bacteria</taxon>
        <taxon>Bacillati</taxon>
        <taxon>Actinomycetota</taxon>
        <taxon>Actinomycetes</taxon>
        <taxon>Glycomycetales</taxon>
        <taxon>Glycomycetaceae</taxon>
        <taxon>Glycomyces</taxon>
    </lineage>
</organism>
<evidence type="ECO:0000313" key="2">
    <source>
        <dbReference type="Proteomes" id="UP001144313"/>
    </source>
</evidence>
<evidence type="ECO:0000313" key="1">
    <source>
        <dbReference type="EMBL" id="GLI43698.1"/>
    </source>
</evidence>
<dbReference type="AlphaFoldDB" id="A0A9W6GBE7"/>
<reference evidence="1" key="1">
    <citation type="submission" date="2022-12" db="EMBL/GenBank/DDBJ databases">
        <title>Reference genome sequencing for broad-spectrum identification of bacterial and archaeal isolates by mass spectrometry.</title>
        <authorList>
            <person name="Sekiguchi Y."/>
            <person name="Tourlousse D.M."/>
        </authorList>
    </citation>
    <scope>NUCLEOTIDE SEQUENCE</scope>
    <source>
        <strain evidence="1">LLR39Z86</strain>
    </source>
</reference>
<dbReference type="Proteomes" id="UP001144313">
    <property type="component" value="Unassembled WGS sequence"/>
</dbReference>
<accession>A0A9W6GBE7</accession>